<evidence type="ECO:0000259" key="5">
    <source>
        <dbReference type="PROSITE" id="PS50222"/>
    </source>
</evidence>
<evidence type="ECO:0000256" key="2">
    <source>
        <dbReference type="ARBA" id="ARBA00022771"/>
    </source>
</evidence>
<organism evidence="6 7">
    <name type="scientific">Capsella rubella</name>
    <dbReference type="NCBI Taxonomy" id="81985"/>
    <lineage>
        <taxon>Eukaryota</taxon>
        <taxon>Viridiplantae</taxon>
        <taxon>Streptophyta</taxon>
        <taxon>Embryophyta</taxon>
        <taxon>Tracheophyta</taxon>
        <taxon>Spermatophyta</taxon>
        <taxon>Magnoliopsida</taxon>
        <taxon>eudicotyledons</taxon>
        <taxon>Gunneridae</taxon>
        <taxon>Pentapetalae</taxon>
        <taxon>rosids</taxon>
        <taxon>malvids</taxon>
        <taxon>Brassicales</taxon>
        <taxon>Brassicaceae</taxon>
        <taxon>Camelineae</taxon>
        <taxon>Capsella</taxon>
    </lineage>
</organism>
<keyword evidence="4" id="KW-0106">Calcium</keyword>
<accession>R0H1S6</accession>
<dbReference type="Gene3D" id="3.30.60.90">
    <property type="match status" value="1"/>
</dbReference>
<keyword evidence="1" id="KW-0479">Metal-binding</keyword>
<feature type="domain" description="EF-hand" evidence="5">
    <location>
        <begin position="59"/>
        <end position="87"/>
    </location>
</feature>
<dbReference type="InterPro" id="IPR011992">
    <property type="entry name" value="EF-hand-dom_pair"/>
</dbReference>
<dbReference type="PROSITE" id="PS00018">
    <property type="entry name" value="EF_HAND_1"/>
    <property type="match status" value="2"/>
</dbReference>
<dbReference type="Gene3D" id="1.10.238.10">
    <property type="entry name" value="EF-hand"/>
    <property type="match status" value="1"/>
</dbReference>
<evidence type="ECO:0000313" key="6">
    <source>
        <dbReference type="EMBL" id="EOA17433.1"/>
    </source>
</evidence>
<dbReference type="eggNOG" id="ENOG502S40Q">
    <property type="taxonomic scope" value="Eukaryota"/>
</dbReference>
<sequence length="208" mass="24314">MDELHEAAIAYYNNGSREQQDLAWHFFRAMDNDGDGRVSFQEYIDFLHRTAGLAWVCPEMFRELDRNRDGQLDFWEVLTLYYVARTRTISCRTCLQSLSGLHFTCVTCFDTPGGETFDLCVKCYMRRNYTHSHCLFLDSYVLLRSKRSPHHLQPPCDENLALQQPLQQEPDDENLEEQQPRRMGWWDALNAMETAIAVGHLATFCTIM</sequence>
<name>R0H1S6_9BRAS</name>
<evidence type="ECO:0000256" key="3">
    <source>
        <dbReference type="ARBA" id="ARBA00022833"/>
    </source>
</evidence>
<feature type="domain" description="EF-hand" evidence="5">
    <location>
        <begin position="18"/>
        <end position="53"/>
    </location>
</feature>
<dbReference type="CDD" id="cd00051">
    <property type="entry name" value="EFh"/>
    <property type="match status" value="1"/>
</dbReference>
<dbReference type="OrthoDB" id="8785703at2759"/>
<dbReference type="Pfam" id="PF13202">
    <property type="entry name" value="EF-hand_5"/>
    <property type="match status" value="2"/>
</dbReference>
<gene>
    <name evidence="6" type="ORF">CARUB_v10005736mg</name>
</gene>
<dbReference type="STRING" id="81985.R0H1S6"/>
<dbReference type="GO" id="GO:0005509">
    <property type="term" value="F:calcium ion binding"/>
    <property type="evidence" value="ECO:0007669"/>
    <property type="project" value="InterPro"/>
</dbReference>
<protein>
    <recommendedName>
        <fullName evidence="5">EF-hand domain-containing protein</fullName>
    </recommendedName>
</protein>
<dbReference type="InterPro" id="IPR018247">
    <property type="entry name" value="EF_Hand_1_Ca_BS"/>
</dbReference>
<dbReference type="InterPro" id="IPR043145">
    <property type="entry name" value="Znf_ZZ_sf"/>
</dbReference>
<evidence type="ECO:0000256" key="4">
    <source>
        <dbReference type="ARBA" id="ARBA00022837"/>
    </source>
</evidence>
<dbReference type="SMART" id="SM00054">
    <property type="entry name" value="EFh"/>
    <property type="match status" value="2"/>
</dbReference>
<keyword evidence="7" id="KW-1185">Reference proteome</keyword>
<proteinExistence type="predicted"/>
<dbReference type="PROSITE" id="PS50222">
    <property type="entry name" value="EF_HAND_2"/>
    <property type="match status" value="2"/>
</dbReference>
<reference evidence="7" key="1">
    <citation type="journal article" date="2013" name="Nat. Genet.">
        <title>The Capsella rubella genome and the genomic consequences of rapid mating system evolution.</title>
        <authorList>
            <person name="Slotte T."/>
            <person name="Hazzouri K.M."/>
            <person name="Agren J.A."/>
            <person name="Koenig D."/>
            <person name="Maumus F."/>
            <person name="Guo Y.L."/>
            <person name="Steige K."/>
            <person name="Platts A.E."/>
            <person name="Escobar J.S."/>
            <person name="Newman L.K."/>
            <person name="Wang W."/>
            <person name="Mandakova T."/>
            <person name="Vello E."/>
            <person name="Smith L.M."/>
            <person name="Henz S.R."/>
            <person name="Steffen J."/>
            <person name="Takuno S."/>
            <person name="Brandvain Y."/>
            <person name="Coop G."/>
            <person name="Andolfatto P."/>
            <person name="Hu T.T."/>
            <person name="Blanchette M."/>
            <person name="Clark R.M."/>
            <person name="Quesneville H."/>
            <person name="Nordborg M."/>
            <person name="Gaut B.S."/>
            <person name="Lysak M.A."/>
            <person name="Jenkins J."/>
            <person name="Grimwood J."/>
            <person name="Chapman J."/>
            <person name="Prochnik S."/>
            <person name="Shu S."/>
            <person name="Rokhsar D."/>
            <person name="Schmutz J."/>
            <person name="Weigel D."/>
            <person name="Wright S.I."/>
        </authorList>
    </citation>
    <scope>NUCLEOTIDE SEQUENCE [LARGE SCALE GENOMIC DNA]</scope>
    <source>
        <strain evidence="7">cv. Monte Gargano</strain>
    </source>
</reference>
<dbReference type="AlphaFoldDB" id="R0H1S6"/>
<dbReference type="SUPFAM" id="SSF57850">
    <property type="entry name" value="RING/U-box"/>
    <property type="match status" value="1"/>
</dbReference>
<dbReference type="InterPro" id="IPR002048">
    <property type="entry name" value="EF_hand_dom"/>
</dbReference>
<keyword evidence="3" id="KW-0862">Zinc</keyword>
<dbReference type="GO" id="GO:0008270">
    <property type="term" value="F:zinc ion binding"/>
    <property type="evidence" value="ECO:0007669"/>
    <property type="project" value="UniProtKB-KW"/>
</dbReference>
<dbReference type="SUPFAM" id="SSF47473">
    <property type="entry name" value="EF-hand"/>
    <property type="match status" value="1"/>
</dbReference>
<evidence type="ECO:0000256" key="1">
    <source>
        <dbReference type="ARBA" id="ARBA00022723"/>
    </source>
</evidence>
<dbReference type="Proteomes" id="UP000029121">
    <property type="component" value="Unassembled WGS sequence"/>
</dbReference>
<dbReference type="EMBL" id="KB870811">
    <property type="protein sequence ID" value="EOA17433.1"/>
    <property type="molecule type" value="Genomic_DNA"/>
</dbReference>
<evidence type="ECO:0000313" key="7">
    <source>
        <dbReference type="Proteomes" id="UP000029121"/>
    </source>
</evidence>
<keyword evidence="2" id="KW-0863">Zinc-finger</keyword>